<dbReference type="EMBL" id="JAWQEG010004822">
    <property type="protein sequence ID" value="KAK3860089.1"/>
    <property type="molecule type" value="Genomic_DNA"/>
</dbReference>
<sequence>MSGAGEREGSTSRSSRRPSPLRATLPVQAMHRTSPLRLRNRISPDTEIAPGLDLSTTASTSKGKHQHFLADIRKFNLVTGVRDGEHVVALAVKINQGIT</sequence>
<evidence type="ECO:0000256" key="1">
    <source>
        <dbReference type="SAM" id="MobiDB-lite"/>
    </source>
</evidence>
<name>A0AAE1ERG2_PETCI</name>
<evidence type="ECO:0000313" key="2">
    <source>
        <dbReference type="EMBL" id="KAK3860089.1"/>
    </source>
</evidence>
<feature type="compositionally biased region" description="Basic and acidic residues" evidence="1">
    <location>
        <begin position="1"/>
        <end position="10"/>
    </location>
</feature>
<accession>A0AAE1ERG2</accession>
<feature type="region of interest" description="Disordered" evidence="1">
    <location>
        <begin position="1"/>
        <end position="63"/>
    </location>
</feature>
<evidence type="ECO:0000313" key="3">
    <source>
        <dbReference type="Proteomes" id="UP001286313"/>
    </source>
</evidence>
<proteinExistence type="predicted"/>
<organism evidence="2 3">
    <name type="scientific">Petrolisthes cinctipes</name>
    <name type="common">Flat porcelain crab</name>
    <dbReference type="NCBI Taxonomy" id="88211"/>
    <lineage>
        <taxon>Eukaryota</taxon>
        <taxon>Metazoa</taxon>
        <taxon>Ecdysozoa</taxon>
        <taxon>Arthropoda</taxon>
        <taxon>Crustacea</taxon>
        <taxon>Multicrustacea</taxon>
        <taxon>Malacostraca</taxon>
        <taxon>Eumalacostraca</taxon>
        <taxon>Eucarida</taxon>
        <taxon>Decapoda</taxon>
        <taxon>Pleocyemata</taxon>
        <taxon>Anomura</taxon>
        <taxon>Galatheoidea</taxon>
        <taxon>Porcellanidae</taxon>
        <taxon>Petrolisthes</taxon>
    </lineage>
</organism>
<protein>
    <submittedName>
        <fullName evidence="2">Uncharacterized protein</fullName>
    </submittedName>
</protein>
<dbReference type="AlphaFoldDB" id="A0AAE1ERG2"/>
<reference evidence="2" key="1">
    <citation type="submission" date="2023-10" db="EMBL/GenBank/DDBJ databases">
        <title>Genome assemblies of two species of porcelain crab, Petrolisthes cinctipes and Petrolisthes manimaculis (Anomura: Porcellanidae).</title>
        <authorList>
            <person name="Angst P."/>
        </authorList>
    </citation>
    <scope>NUCLEOTIDE SEQUENCE</scope>
    <source>
        <strain evidence="2">PB745_01</strain>
        <tissue evidence="2">Gill</tissue>
    </source>
</reference>
<gene>
    <name evidence="2" type="ORF">Pcinc_033842</name>
</gene>
<feature type="compositionally biased region" description="Low complexity" evidence="1">
    <location>
        <begin position="11"/>
        <end position="25"/>
    </location>
</feature>
<dbReference type="Proteomes" id="UP001286313">
    <property type="component" value="Unassembled WGS sequence"/>
</dbReference>
<keyword evidence="3" id="KW-1185">Reference proteome</keyword>
<comment type="caution">
    <text evidence="2">The sequence shown here is derived from an EMBL/GenBank/DDBJ whole genome shotgun (WGS) entry which is preliminary data.</text>
</comment>